<evidence type="ECO:0000259" key="1">
    <source>
        <dbReference type="Pfam" id="PF09977"/>
    </source>
</evidence>
<organism evidence="3 4">
    <name type="scientific">Candidatus Afipia apatlaquensis</name>
    <dbReference type="NCBI Taxonomy" id="2712852"/>
    <lineage>
        <taxon>Bacteria</taxon>
        <taxon>Pseudomonadati</taxon>
        <taxon>Pseudomonadota</taxon>
        <taxon>Alphaproteobacteria</taxon>
        <taxon>Hyphomicrobiales</taxon>
        <taxon>Nitrobacteraceae</taxon>
        <taxon>Afipia</taxon>
    </lineage>
</organism>
<name>A0A7C9RIX2_9BRAD</name>
<gene>
    <name evidence="3" type="ORF">G4V63_25400</name>
</gene>
<reference evidence="3" key="1">
    <citation type="submission" date="2020-02" db="EMBL/GenBank/DDBJ databases">
        <title>Draft genome sequence of Candidatus Afipia apatlaquensis IBT-C3, a potential strain for decolorization of textile dyes.</title>
        <authorList>
            <person name="Sanchez-Reyes A."/>
            <person name="Breton-Deval L."/>
            <person name="Mangelson H."/>
            <person name="Sanchez-Flores A."/>
        </authorList>
    </citation>
    <scope>NUCLEOTIDE SEQUENCE [LARGE SCALE GENOMIC DNA]</scope>
    <source>
        <strain evidence="3">IBT-C3</strain>
    </source>
</reference>
<evidence type="ECO:0000313" key="3">
    <source>
        <dbReference type="EMBL" id="NGX98419.1"/>
    </source>
</evidence>
<dbReference type="Pfam" id="PF13400">
    <property type="entry name" value="Tad"/>
    <property type="match status" value="1"/>
</dbReference>
<keyword evidence="4" id="KW-1185">Reference proteome</keyword>
<protein>
    <submittedName>
        <fullName evidence="3">Uncharacterized protein</fullName>
    </submittedName>
</protein>
<dbReference type="AlphaFoldDB" id="A0A7C9RIX2"/>
<dbReference type="InterPro" id="IPR018705">
    <property type="entry name" value="DUF2134_membrane"/>
</dbReference>
<evidence type="ECO:0000259" key="2">
    <source>
        <dbReference type="Pfam" id="PF13400"/>
    </source>
</evidence>
<accession>A0A7C9RIX2</accession>
<dbReference type="Pfam" id="PF09977">
    <property type="entry name" value="Tad_C"/>
    <property type="match status" value="1"/>
</dbReference>
<sequence length="549" mass="55309">MRNLLWRFAADDRGNIAIMGAASLLLVIACAALGVDVGAIFADKRRTQSATDLAALVAASDLSNASRAAAATVAKNNYPPESLVAVEPGVYTANASLTPQQRFVAAATPANAVRVTMQTRTPLYFGKVLTGDSQWNLKATAIASTTRLASFAIGSRLVSLNGGLLNSLLGGMLGTTLSLSAMDYNALLSAKIDAFDFLGALATRVNLTGVSYDTLLNSNLKVTDIVAALQTAAAGNSGAIAALSGLSSAISGLTTRITPKSLISVGPYSNLTVGQKPKVGASVSALDLLSAMAAVANGSNQIAANVNLSLPGIAGVTLMATVGERPVGTSWVTVGSLGASVHTAQTRVLLKIQLVGSGAVSVVNLPVYVEIAAGTATLNAISCGYPNVSTSTVTLGVSPGIVDAWIGDVTSAMMTNFSTAPNPPAVNIVNLGAVQVTGRAHATMANTSPTSVTFSYADIQAQTKKTVNTTSFTSSLTSSLLGDLQLGVQLGPLGLPIPGIGALVAGIIGGATGSIDTLLNSVLQTLGVGLGQADVWVTGIRCDGAVLVN</sequence>
<proteinExistence type="predicted"/>
<evidence type="ECO:0000313" key="4">
    <source>
        <dbReference type="Proteomes" id="UP000480266"/>
    </source>
</evidence>
<feature type="domain" description="Putative Flp pilus-assembly TadG-like N-terminal" evidence="2">
    <location>
        <begin position="14"/>
        <end position="61"/>
    </location>
</feature>
<dbReference type="Proteomes" id="UP000480266">
    <property type="component" value="Unassembled WGS sequence"/>
</dbReference>
<feature type="domain" description="DUF2134" evidence="1">
    <location>
        <begin position="63"/>
        <end position="143"/>
    </location>
</feature>
<dbReference type="InterPro" id="IPR028087">
    <property type="entry name" value="Tad_N"/>
</dbReference>
<dbReference type="EMBL" id="JAAMRR010001286">
    <property type="protein sequence ID" value="NGX98419.1"/>
    <property type="molecule type" value="Genomic_DNA"/>
</dbReference>
<comment type="caution">
    <text evidence="3">The sequence shown here is derived from an EMBL/GenBank/DDBJ whole genome shotgun (WGS) entry which is preliminary data.</text>
</comment>
<dbReference type="PROSITE" id="PS51257">
    <property type="entry name" value="PROKAR_LIPOPROTEIN"/>
    <property type="match status" value="1"/>
</dbReference>